<dbReference type="InterPro" id="IPR004148">
    <property type="entry name" value="BAR_dom"/>
</dbReference>
<keyword evidence="4" id="KW-0597">Phosphoprotein</keyword>
<dbReference type="GeneID" id="108260063"/>
<keyword evidence="2" id="KW-0343">GTPase activation</keyword>
<feature type="compositionally biased region" description="Polar residues" evidence="5">
    <location>
        <begin position="708"/>
        <end position="717"/>
    </location>
</feature>
<dbReference type="InterPro" id="IPR000198">
    <property type="entry name" value="RhoGAP_dom"/>
</dbReference>
<dbReference type="Proteomes" id="UP000221080">
    <property type="component" value="Chromosome 2"/>
</dbReference>
<dbReference type="SMART" id="SM00324">
    <property type="entry name" value="RhoGAP"/>
    <property type="match status" value="1"/>
</dbReference>
<protein>
    <submittedName>
        <fullName evidence="9">Rho GTPase-activating protein 44 isoform X10</fullName>
    </submittedName>
</protein>
<evidence type="ECO:0000256" key="4">
    <source>
        <dbReference type="ARBA" id="ARBA00022553"/>
    </source>
</evidence>
<feature type="region of interest" description="Disordered" evidence="5">
    <location>
        <begin position="567"/>
        <end position="609"/>
    </location>
</feature>
<feature type="compositionally biased region" description="Polar residues" evidence="5">
    <location>
        <begin position="669"/>
        <end position="678"/>
    </location>
</feature>
<feature type="domain" description="Rho-GAP" evidence="6">
    <location>
        <begin position="290"/>
        <end position="480"/>
    </location>
</feature>
<dbReference type="CTD" id="567298"/>
<evidence type="ECO:0000256" key="3">
    <source>
        <dbReference type="ARBA" id="ARBA00022490"/>
    </source>
</evidence>
<dbReference type="GO" id="GO:0005829">
    <property type="term" value="C:cytosol"/>
    <property type="evidence" value="ECO:0007669"/>
    <property type="project" value="UniProtKB-SubCell"/>
</dbReference>
<dbReference type="FunFam" id="1.10.555.10:FF:000001">
    <property type="entry name" value="Rho GTPase activating protein 44"/>
    <property type="match status" value="1"/>
</dbReference>
<feature type="region of interest" description="Disordered" evidence="5">
    <location>
        <begin position="661"/>
        <end position="848"/>
    </location>
</feature>
<keyword evidence="8" id="KW-1185">Reference proteome</keyword>
<dbReference type="PROSITE" id="PS50238">
    <property type="entry name" value="RHOGAP"/>
    <property type="match status" value="1"/>
</dbReference>
<dbReference type="AlphaFoldDB" id="A0A979DZG4"/>
<dbReference type="PANTHER" id="PTHR14130:SF13">
    <property type="entry name" value="RHO GTPASE-ACTIVATING PROTEIN 44"/>
    <property type="match status" value="1"/>
</dbReference>
<name>A0A979DZG4_ICTPU</name>
<proteinExistence type="predicted"/>
<dbReference type="PROSITE" id="PS51021">
    <property type="entry name" value="BAR"/>
    <property type="match status" value="1"/>
</dbReference>
<feature type="compositionally biased region" description="Pro residues" evidence="5">
    <location>
        <begin position="784"/>
        <end position="798"/>
    </location>
</feature>
<dbReference type="GO" id="GO:0048786">
    <property type="term" value="C:presynaptic active zone"/>
    <property type="evidence" value="ECO:0007669"/>
    <property type="project" value="TreeGrafter"/>
</dbReference>
<gene>
    <name evidence="9" type="primary">arhgap44a</name>
</gene>
<dbReference type="Gene3D" id="1.10.555.10">
    <property type="entry name" value="Rho GTPase activation protein"/>
    <property type="match status" value="1"/>
</dbReference>
<dbReference type="GO" id="GO:0035021">
    <property type="term" value="P:negative regulation of Rac protein signal transduction"/>
    <property type="evidence" value="ECO:0007669"/>
    <property type="project" value="TreeGrafter"/>
</dbReference>
<feature type="region of interest" description="Disordered" evidence="5">
    <location>
        <begin position="499"/>
        <end position="529"/>
    </location>
</feature>
<evidence type="ECO:0000313" key="8">
    <source>
        <dbReference type="Proteomes" id="UP000221080"/>
    </source>
</evidence>
<comment type="subcellular location">
    <subcellularLocation>
        <location evidence="1">Cytoplasm</location>
        <location evidence="1">Cytosol</location>
    </subcellularLocation>
</comment>
<dbReference type="FunFam" id="1.20.1270.60:FF:000053">
    <property type="entry name" value="SH3 domain-binding protein 1"/>
    <property type="match status" value="1"/>
</dbReference>
<dbReference type="GO" id="GO:0014069">
    <property type="term" value="C:postsynaptic density"/>
    <property type="evidence" value="ECO:0007669"/>
    <property type="project" value="TreeGrafter"/>
</dbReference>
<feature type="domain" description="BAR" evidence="7">
    <location>
        <begin position="14"/>
        <end position="284"/>
    </location>
</feature>
<organism evidence="8 9">
    <name type="scientific">Ictalurus punctatus</name>
    <name type="common">Channel catfish</name>
    <name type="synonym">Silurus punctatus</name>
    <dbReference type="NCBI Taxonomy" id="7998"/>
    <lineage>
        <taxon>Eukaryota</taxon>
        <taxon>Metazoa</taxon>
        <taxon>Chordata</taxon>
        <taxon>Craniata</taxon>
        <taxon>Vertebrata</taxon>
        <taxon>Euteleostomi</taxon>
        <taxon>Actinopterygii</taxon>
        <taxon>Neopterygii</taxon>
        <taxon>Teleostei</taxon>
        <taxon>Ostariophysi</taxon>
        <taxon>Siluriformes</taxon>
        <taxon>Ictaluridae</taxon>
        <taxon>Ictalurus</taxon>
    </lineage>
</organism>
<dbReference type="GO" id="GO:0043197">
    <property type="term" value="C:dendritic spine"/>
    <property type="evidence" value="ECO:0007669"/>
    <property type="project" value="TreeGrafter"/>
</dbReference>
<reference evidence="9" key="2">
    <citation type="submission" date="2025-08" db="UniProtKB">
        <authorList>
            <consortium name="RefSeq"/>
        </authorList>
    </citation>
    <scope>IDENTIFICATION</scope>
    <source>
        <tissue evidence="9">Blood</tissue>
    </source>
</reference>
<dbReference type="GO" id="GO:0032956">
    <property type="term" value="P:regulation of actin cytoskeleton organization"/>
    <property type="evidence" value="ECO:0007669"/>
    <property type="project" value="TreeGrafter"/>
</dbReference>
<dbReference type="GO" id="GO:0061001">
    <property type="term" value="P:regulation of dendritic spine morphogenesis"/>
    <property type="evidence" value="ECO:0007669"/>
    <property type="project" value="TreeGrafter"/>
</dbReference>
<dbReference type="InterPro" id="IPR027267">
    <property type="entry name" value="AH/BAR_dom_sf"/>
</dbReference>
<evidence type="ECO:0000256" key="2">
    <source>
        <dbReference type="ARBA" id="ARBA00022468"/>
    </source>
</evidence>
<evidence type="ECO:0000256" key="5">
    <source>
        <dbReference type="SAM" id="MobiDB-lite"/>
    </source>
</evidence>
<dbReference type="GO" id="GO:0005096">
    <property type="term" value="F:GTPase activator activity"/>
    <property type="evidence" value="ECO:0007669"/>
    <property type="project" value="UniProtKB-KW"/>
</dbReference>
<evidence type="ECO:0000259" key="6">
    <source>
        <dbReference type="PROSITE" id="PS50238"/>
    </source>
</evidence>
<accession>A0A979DZG4</accession>
<dbReference type="Gene3D" id="1.20.1270.60">
    <property type="entry name" value="Arfaptin homology (AH) domain/BAR domain"/>
    <property type="match status" value="1"/>
</dbReference>
<dbReference type="InterPro" id="IPR008936">
    <property type="entry name" value="Rho_GTPase_activation_prot"/>
</dbReference>
<dbReference type="GO" id="GO:0098886">
    <property type="term" value="P:modification of dendritic spine"/>
    <property type="evidence" value="ECO:0007669"/>
    <property type="project" value="TreeGrafter"/>
</dbReference>
<dbReference type="SUPFAM" id="SSF103657">
    <property type="entry name" value="BAR/IMD domain-like"/>
    <property type="match status" value="1"/>
</dbReference>
<dbReference type="PANTHER" id="PTHR14130">
    <property type="entry name" value="3BP-1 RELATED RHOGAP"/>
    <property type="match status" value="1"/>
</dbReference>
<dbReference type="GO" id="GO:0098887">
    <property type="term" value="P:neurotransmitter receptor transport, endosome to postsynaptic membrane"/>
    <property type="evidence" value="ECO:0007669"/>
    <property type="project" value="TreeGrafter"/>
</dbReference>
<feature type="compositionally biased region" description="Low complexity" evidence="5">
    <location>
        <begin position="753"/>
        <end position="770"/>
    </location>
</feature>
<feature type="compositionally biased region" description="Polar residues" evidence="5">
    <location>
        <begin position="813"/>
        <end position="825"/>
    </location>
</feature>
<feature type="compositionally biased region" description="Basic and acidic residues" evidence="5">
    <location>
        <begin position="514"/>
        <end position="525"/>
    </location>
</feature>
<dbReference type="Pfam" id="PF00620">
    <property type="entry name" value="RhoGAP"/>
    <property type="match status" value="1"/>
</dbReference>
<dbReference type="SMART" id="SM00721">
    <property type="entry name" value="BAR"/>
    <property type="match status" value="1"/>
</dbReference>
<reference evidence="8" key="1">
    <citation type="journal article" date="2016" name="Nat. Commun.">
        <title>The channel catfish genome sequence provides insights into the evolution of scale formation in teleosts.</title>
        <authorList>
            <person name="Liu Z."/>
            <person name="Liu S."/>
            <person name="Yao J."/>
            <person name="Bao L."/>
            <person name="Zhang J."/>
            <person name="Li Y."/>
            <person name="Jiang C."/>
            <person name="Sun L."/>
            <person name="Wang R."/>
            <person name="Zhang Y."/>
            <person name="Zhou T."/>
            <person name="Zeng Q."/>
            <person name="Fu Q."/>
            <person name="Gao S."/>
            <person name="Li N."/>
            <person name="Koren S."/>
            <person name="Jiang Y."/>
            <person name="Zimin A."/>
            <person name="Xu P."/>
            <person name="Phillippy A.M."/>
            <person name="Geng X."/>
            <person name="Song L."/>
            <person name="Sun F."/>
            <person name="Li C."/>
            <person name="Wang X."/>
            <person name="Chen A."/>
            <person name="Jin Y."/>
            <person name="Yuan Z."/>
            <person name="Yang Y."/>
            <person name="Tan S."/>
            <person name="Peatman E."/>
            <person name="Lu J."/>
            <person name="Qin Z."/>
            <person name="Dunham R."/>
            <person name="Li Z."/>
            <person name="Sonstegard T."/>
            <person name="Feng J."/>
            <person name="Danzmann R.G."/>
            <person name="Schroeder S."/>
            <person name="Scheffler B."/>
            <person name="Duke M.V."/>
            <person name="Ballard L."/>
            <person name="Kucuktas H."/>
            <person name="Kaltenboeck L."/>
            <person name="Liu H."/>
            <person name="Armbruster J."/>
            <person name="Xie Y."/>
            <person name="Kirby M.L."/>
            <person name="Tian Y."/>
            <person name="Flanagan M.E."/>
            <person name="Mu W."/>
            <person name="Waldbieser G.C."/>
        </authorList>
    </citation>
    <scope>NUCLEOTIDE SEQUENCE [LARGE SCALE GENOMIC DNA]</scope>
    <source>
        <strain evidence="8">SDA103</strain>
    </source>
</reference>
<keyword evidence="3" id="KW-0963">Cytoplasm</keyword>
<dbReference type="SUPFAM" id="SSF48350">
    <property type="entry name" value="GTPase activation domain, GAP"/>
    <property type="match status" value="1"/>
</dbReference>
<dbReference type="Pfam" id="PF03114">
    <property type="entry name" value="BAR"/>
    <property type="match status" value="2"/>
</dbReference>
<sequence length="848" mass="92617">MKKQFNRMRQLANQTVGRAEKTEVLSDDLLQVEKRLDLVKQVSHSTHKKLTACLQGQQGADVDKRSVKSPTKKLPLTTLAQCMIEGAAVLGDDSLLGKMLKLCGDTEEKLAQELIVFELQMERDVVDPLYVLAEYSKSILHTKTQLYAHIPQMDVPQIQQAEIRVDIPNIQKQRKHLAKLVLDMDSARTRWQQSCKSSSHPSNLTPAGAKADALREEMEETANRMEICRDQLSADMYNFVAKEIDYANTFQTLIEIQAEYHKKSLEILQSVLPQIKAHQEAWIEKPSYGKPLEEHLTLSGRDIAFPIEACVTMLLECGMQEEGLFRVAPSASKLKKLKASLDCGVLDVQEYSADPHAIAGALKSYLRELPEPLMTSQLYDDWIQASNVQDMDKRLQALLAACEKLPTVNLNNFRYLIKFLAKLSEYQDANKMTPGNIAIVLGPNLLWTHSEANMTEMMTTVSLQIVGIIEPIIQHADWFFPGDIEFNLTGSYGSPIHTNHNSNYSSMPSPDMDQSDRKQSHDQGRRPLSVATDNMMLEFYKKDGIRKIQSMGVRVMDTSWVKGKGASTLARKASSTPPSAQPPGSPADTLITEQPGELNTSPIPTPPPVDRARTQHTVMVRAEFGCLNGKMVLDLVQCADTSTLKSKELSPVIGHKAVQAAGQPVPPVGQQSNSQSPHSAEHSPHTLRKAASKKLAPVPPKVPYGQSGAMSDQSTGQPSPVSLSPTPPSTPSPYGLGCAPGHVPPTSPGQGPLGTSHSLLSSPPSLTGTLNKSRPAPKPRQRPSLPPPQPPTIPPSVPQPMEQGLMDGLSPGESMSTGKHVSVTTARAGGQHPSFKLSVSPSYAGDGL</sequence>
<evidence type="ECO:0000313" key="9">
    <source>
        <dbReference type="RefSeq" id="XP_047005718.2"/>
    </source>
</evidence>
<evidence type="ECO:0000259" key="7">
    <source>
        <dbReference type="PROSITE" id="PS51021"/>
    </source>
</evidence>
<dbReference type="InterPro" id="IPR047165">
    <property type="entry name" value="RHG17/44/SH3BP1-like"/>
</dbReference>
<dbReference type="RefSeq" id="XP_047005718.2">
    <property type="nucleotide sequence ID" value="XM_047149762.2"/>
</dbReference>
<evidence type="ECO:0000256" key="1">
    <source>
        <dbReference type="ARBA" id="ARBA00004514"/>
    </source>
</evidence>
<dbReference type="GO" id="GO:0031256">
    <property type="term" value="C:leading edge membrane"/>
    <property type="evidence" value="ECO:0007669"/>
    <property type="project" value="TreeGrafter"/>
</dbReference>
<dbReference type="GO" id="GO:0007165">
    <property type="term" value="P:signal transduction"/>
    <property type="evidence" value="ECO:0007669"/>
    <property type="project" value="InterPro"/>
</dbReference>